<keyword evidence="3" id="KW-1185">Reference proteome</keyword>
<gene>
    <name evidence="2" type="ORF">Psch_02084</name>
</gene>
<evidence type="ECO:0000313" key="3">
    <source>
        <dbReference type="Proteomes" id="UP000298324"/>
    </source>
</evidence>
<dbReference type="EMBL" id="QFGA01000001">
    <property type="protein sequence ID" value="TEB08520.1"/>
    <property type="molecule type" value="Genomic_DNA"/>
</dbReference>
<feature type="transmembrane region" description="Helical" evidence="1">
    <location>
        <begin position="180"/>
        <end position="199"/>
    </location>
</feature>
<feature type="transmembrane region" description="Helical" evidence="1">
    <location>
        <begin position="205"/>
        <end position="228"/>
    </location>
</feature>
<feature type="transmembrane region" description="Helical" evidence="1">
    <location>
        <begin position="341"/>
        <end position="361"/>
    </location>
</feature>
<dbReference type="Pfam" id="PF16962">
    <property type="entry name" value="ABC_export"/>
    <property type="match status" value="1"/>
</dbReference>
<feature type="transmembrane region" description="Helical" evidence="1">
    <location>
        <begin position="423"/>
        <end position="441"/>
    </location>
</feature>
<feature type="transmembrane region" description="Helical" evidence="1">
    <location>
        <begin position="484"/>
        <end position="510"/>
    </location>
</feature>
<dbReference type="InterPro" id="IPR031584">
    <property type="entry name" value="Put_ABC_export"/>
</dbReference>
<keyword evidence="1" id="KW-1133">Transmembrane helix</keyword>
<comment type="caution">
    <text evidence="2">The sequence shown here is derived from an EMBL/GenBank/DDBJ whole genome shotgun (WGS) entry which is preliminary data.</text>
</comment>
<evidence type="ECO:0000313" key="2">
    <source>
        <dbReference type="EMBL" id="TEB08520.1"/>
    </source>
</evidence>
<reference evidence="2 3" key="1">
    <citation type="journal article" date="2018" name="Environ. Microbiol.">
        <title>Novel energy conservation strategies and behaviour of Pelotomaculum schinkii driving syntrophic propionate catabolism.</title>
        <authorList>
            <person name="Hidalgo-Ahumada C.A.P."/>
            <person name="Nobu M.K."/>
            <person name="Narihiro T."/>
            <person name="Tamaki H."/>
            <person name="Liu W.T."/>
            <person name="Kamagata Y."/>
            <person name="Stams A.J.M."/>
            <person name="Imachi H."/>
            <person name="Sousa D.Z."/>
        </authorList>
    </citation>
    <scope>NUCLEOTIDE SEQUENCE [LARGE SCALE GENOMIC DNA]</scope>
    <source>
        <strain evidence="2 3">HH</strain>
    </source>
</reference>
<keyword evidence="1" id="KW-0472">Membrane</keyword>
<evidence type="ECO:0000256" key="1">
    <source>
        <dbReference type="SAM" id="Phobius"/>
    </source>
</evidence>
<feature type="transmembrane region" description="Helical" evidence="1">
    <location>
        <begin position="147"/>
        <end position="173"/>
    </location>
</feature>
<feature type="transmembrane region" description="Helical" evidence="1">
    <location>
        <begin position="67"/>
        <end position="85"/>
    </location>
</feature>
<feature type="transmembrane region" description="Helical" evidence="1">
    <location>
        <begin position="29"/>
        <end position="47"/>
    </location>
</feature>
<organism evidence="2 3">
    <name type="scientific">Pelotomaculum schinkii</name>
    <dbReference type="NCBI Taxonomy" id="78350"/>
    <lineage>
        <taxon>Bacteria</taxon>
        <taxon>Bacillati</taxon>
        <taxon>Bacillota</taxon>
        <taxon>Clostridia</taxon>
        <taxon>Eubacteriales</taxon>
        <taxon>Desulfotomaculaceae</taxon>
        <taxon>Pelotomaculum</taxon>
    </lineage>
</organism>
<protein>
    <submittedName>
        <fullName evidence="2">Uncharacterized protein</fullName>
    </submittedName>
</protein>
<feature type="transmembrane region" description="Helical" evidence="1">
    <location>
        <begin position="516"/>
        <end position="537"/>
    </location>
</feature>
<name>A0A4Y7RIE3_9FIRM</name>
<dbReference type="RefSeq" id="WP_190240098.1">
    <property type="nucleotide sequence ID" value="NZ_QFGA01000001.1"/>
</dbReference>
<proteinExistence type="predicted"/>
<dbReference type="Proteomes" id="UP000298324">
    <property type="component" value="Unassembled WGS sequence"/>
</dbReference>
<sequence>MHDFAILLRYDLLKLKNYLLEIRRSPKKLVSYFLFAAWIFLIMFPAIKNSGQRAFAVTGDTAHIVLAAYALFTGFIMFSSFFSALRKLSYSFQMGDVNLLFPSPLAPNHILLWSLIKKIPSDMAKTCIPALILTPTMFNMGLNIEGILLVYLSIVSLGLLITPVSFLIFLVSVRYGKERWVRGILLISIVWLLFSWLKYTQGNLFSLNILLGYQAPGILNFPLSGWILQLARAAFFGAAPAVYTAIFLVALTVLAANCLVYALARDYYEDVLELAERLETIHAAKRSGKTQGIFQSSSAISGLWQRFLNRKHVTVERRFPGSRAFMFNQVVKYRRTGINEYVGYLAPLSVITGLVTGFIALRNGQALDHGLLHAQNGILAYFLFFRSFSGPLSEELALPYLYTLPGTFFRKALAVNTLPNLRFGLNMFLLNLSYAMIVFLHTKDTGIFMPAVLMSFLVTSLFFEQSNIIALTHVLLPSSLDRKLFYPLMLFVEILIVGIPALIAGGLAFWFTHSVWFAEIAVLAANTAVGIVLLLLSDKIFPYLEMREFAE</sequence>
<accession>A0A4Y7RIE3</accession>
<dbReference type="AlphaFoldDB" id="A0A4Y7RIE3"/>
<feature type="transmembrane region" description="Helical" evidence="1">
    <location>
        <begin position="240"/>
        <end position="264"/>
    </location>
</feature>
<keyword evidence="1" id="KW-0812">Transmembrane</keyword>